<dbReference type="Gene3D" id="2.30.26.10">
    <property type="entry name" value="Dihydroorotate Dehydrogenase A, chain A, domain 2"/>
    <property type="match status" value="1"/>
</dbReference>
<dbReference type="InterPro" id="IPR001295">
    <property type="entry name" value="Dihydroorotate_DH_CS"/>
</dbReference>
<keyword evidence="7" id="KW-0560">Oxidoreductase</keyword>
<evidence type="ECO:0000256" key="8">
    <source>
        <dbReference type="ARBA" id="ARBA00023239"/>
    </source>
</evidence>
<dbReference type="InterPro" id="IPR023031">
    <property type="entry name" value="OPRT"/>
</dbReference>
<dbReference type="NCBIfam" id="TIGR00336">
    <property type="entry name" value="pyrE"/>
    <property type="match status" value="1"/>
</dbReference>
<dbReference type="HAMAP" id="MF_01208">
    <property type="entry name" value="PyrE"/>
    <property type="match status" value="1"/>
</dbReference>
<organism evidence="10">
    <name type="scientific">viral metagenome</name>
    <dbReference type="NCBI Taxonomy" id="1070528"/>
    <lineage>
        <taxon>unclassified sequences</taxon>
        <taxon>metagenomes</taxon>
        <taxon>organismal metagenomes</taxon>
    </lineage>
</organism>
<dbReference type="GO" id="GO:0004152">
    <property type="term" value="F:dihydroorotate dehydrogenase activity"/>
    <property type="evidence" value="ECO:0007669"/>
    <property type="project" value="UniProtKB-ARBA"/>
</dbReference>
<keyword evidence="4" id="KW-0328">Glycosyltransferase</keyword>
<dbReference type="Gene3D" id="3.20.20.70">
    <property type="entry name" value="Aldolase class I"/>
    <property type="match status" value="2"/>
</dbReference>
<dbReference type="EC" id="2.4.2.10" evidence="3"/>
<evidence type="ECO:0000256" key="5">
    <source>
        <dbReference type="ARBA" id="ARBA00022679"/>
    </source>
</evidence>
<dbReference type="PANTHER" id="PTHR19278:SF9">
    <property type="entry name" value="URIDINE 5'-MONOPHOSPHATE SYNTHASE"/>
    <property type="match status" value="1"/>
</dbReference>
<dbReference type="SUPFAM" id="SSF51366">
    <property type="entry name" value="Ribulose-phoshate binding barrel"/>
    <property type="match status" value="1"/>
</dbReference>
<dbReference type="SUPFAM" id="SSF53271">
    <property type="entry name" value="PRTase-like"/>
    <property type="match status" value="1"/>
</dbReference>
<dbReference type="GO" id="GO:0044205">
    <property type="term" value="P:'de novo' UMP biosynthetic process"/>
    <property type="evidence" value="ECO:0007669"/>
    <property type="project" value="UniProtKB-UniPathway"/>
</dbReference>
<dbReference type="SUPFAM" id="SSF51395">
    <property type="entry name" value="FMN-linked oxidoreductases"/>
    <property type="match status" value="1"/>
</dbReference>
<evidence type="ECO:0000256" key="6">
    <source>
        <dbReference type="ARBA" id="ARBA00022975"/>
    </source>
</evidence>
<keyword evidence="8" id="KW-0456">Lyase</keyword>
<protein>
    <recommendedName>
        <fullName evidence="3">orotate phosphoribosyltransferase</fullName>
        <ecNumber evidence="3">2.4.2.10</ecNumber>
    </recommendedName>
</protein>
<dbReference type="InterPro" id="IPR029057">
    <property type="entry name" value="PRTase-like"/>
</dbReference>
<dbReference type="GO" id="GO:0006207">
    <property type="term" value="P:'de novo' pyrimidine nucleobase biosynthetic process"/>
    <property type="evidence" value="ECO:0007669"/>
    <property type="project" value="InterPro"/>
</dbReference>
<dbReference type="GO" id="GO:0005737">
    <property type="term" value="C:cytoplasm"/>
    <property type="evidence" value="ECO:0007669"/>
    <property type="project" value="InterPro"/>
</dbReference>
<dbReference type="InterPro" id="IPR004467">
    <property type="entry name" value="Or_phspho_trans_dom"/>
</dbReference>
<comment type="cofactor">
    <cofactor evidence="1">
        <name>FMN</name>
        <dbReference type="ChEBI" id="CHEBI:58210"/>
    </cofactor>
</comment>
<dbReference type="InterPro" id="IPR000836">
    <property type="entry name" value="PRTase_dom"/>
</dbReference>
<evidence type="ECO:0000256" key="1">
    <source>
        <dbReference type="ARBA" id="ARBA00001917"/>
    </source>
</evidence>
<dbReference type="InterPro" id="IPR023359">
    <property type="entry name" value="Dihydro_DH_chainA_dom2"/>
</dbReference>
<feature type="domain" description="Orotidine 5'-phosphate decarboxylase" evidence="9">
    <location>
        <begin position="216"/>
        <end position="433"/>
    </location>
</feature>
<evidence type="ECO:0000256" key="7">
    <source>
        <dbReference type="ARBA" id="ARBA00023002"/>
    </source>
</evidence>
<evidence type="ECO:0000256" key="3">
    <source>
        <dbReference type="ARBA" id="ARBA00011971"/>
    </source>
</evidence>
<proteinExistence type="inferred from homology"/>
<dbReference type="AlphaFoldDB" id="A0A6C0EBQ2"/>
<dbReference type="GO" id="GO:0004588">
    <property type="term" value="F:orotate phosphoribosyltransferase activity"/>
    <property type="evidence" value="ECO:0007669"/>
    <property type="project" value="UniProtKB-EC"/>
</dbReference>
<name>A0A6C0EBQ2_9ZZZZ</name>
<dbReference type="InterPro" id="IPR013785">
    <property type="entry name" value="Aldolase_TIM"/>
</dbReference>
<dbReference type="InterPro" id="IPR005720">
    <property type="entry name" value="Dihydroorotate_DH_cat"/>
</dbReference>
<keyword evidence="6" id="KW-0665">Pyrimidine biosynthesis</keyword>
<dbReference type="Pfam" id="PF00156">
    <property type="entry name" value="Pribosyltran"/>
    <property type="match status" value="1"/>
</dbReference>
<comment type="pathway">
    <text evidence="2">Pyrimidine metabolism; UMP biosynthesis via de novo pathway; UMP from orotate: step 1/2.</text>
</comment>
<evidence type="ECO:0000256" key="2">
    <source>
        <dbReference type="ARBA" id="ARBA00004889"/>
    </source>
</evidence>
<dbReference type="NCBIfam" id="NF002702">
    <property type="entry name" value="PRK02506.1"/>
    <property type="match status" value="1"/>
</dbReference>
<dbReference type="Gene3D" id="3.40.50.2020">
    <property type="match status" value="1"/>
</dbReference>
<dbReference type="PANTHER" id="PTHR19278">
    <property type="entry name" value="OROTATE PHOSPHORIBOSYLTRANSFERASE"/>
    <property type="match status" value="1"/>
</dbReference>
<dbReference type="InterPro" id="IPR011060">
    <property type="entry name" value="RibuloseP-bd_barrel"/>
</dbReference>
<dbReference type="SMART" id="SM00934">
    <property type="entry name" value="OMPdecase"/>
    <property type="match status" value="1"/>
</dbReference>
<dbReference type="Pfam" id="PF01180">
    <property type="entry name" value="DHO_dh"/>
    <property type="match status" value="1"/>
</dbReference>
<dbReference type="PROSITE" id="PS00912">
    <property type="entry name" value="DHODEHASE_2"/>
    <property type="match status" value="1"/>
</dbReference>
<sequence length="758" mass="86325">MTLFIHLMSLKKMLIDELVKADIIKFGNFTLKSGQVSPIYFDMRMLVSFPELYDKIISQLLRFIDNDDVICGVPLAGITIATLLSAKTKQRQIFMRNTKKTHGTGKMIEGKWCKNEKVVLIDDVITSGLSFAEAERILNEHGLVCQKKIVLLDRRNNRSEKVFSLFTIEEILYHLHSIDKISLDDITKIFKRYTYEYMYDLTKNDLLKIMIDKKTNLCFSCDITDYYELRSVLPKIAPYVCMIKTHLDFYSGSDCREIKKLMKDFSKTYNFIWLEDRKFADIANTSVQQYRSQIFDRSKTYYYEDDKIHPDAVTVHTISGYDMINNMNNYTNTVLICEMSTKNNLCNDEYINSSFDILRSLNSNKSFAYVAQKGIRNPHFIHLVPGISLDSIDDNKGQQYKTPDIASLFGADVFIVGRGIIDNIKNIDSYKEKTWNAYLKFVCDTKFEPVIETTFLGLKFNNIFYNASGAWCTSKSELDDLSKSDSAIVLSKSCTSDKRSGNKRPKYYHNDTLSINSTGLENLGIDFYASYQPLNSKTYIVSIAGRTLSENMQMLEKINDCIHVSAVELNLSCPNLCGESQVAYDFPKMDYILESVFAKKWNFKIGLKLSPYFDSLHFIRAAEIINKYPIAFITCVNSLGNGLVINPSIDETVIHPNGGLGGIGGSVIKSIGLSNVFVFRQKLKSDIQLVGCGGIENGNDAYEYLLAGADILQIGTQLIKEGTGCFKRINNELKEIMRNKNIERIDNISKRLKIKSSE</sequence>
<dbReference type="EMBL" id="MN739775">
    <property type="protein sequence ID" value="QHT25823.1"/>
    <property type="molecule type" value="Genomic_DNA"/>
</dbReference>
<dbReference type="Pfam" id="PF00215">
    <property type="entry name" value="OMPdecase"/>
    <property type="match status" value="1"/>
</dbReference>
<dbReference type="InterPro" id="IPR001754">
    <property type="entry name" value="OMPdeCOase_dom"/>
</dbReference>
<evidence type="ECO:0000259" key="9">
    <source>
        <dbReference type="SMART" id="SM00934"/>
    </source>
</evidence>
<dbReference type="CDD" id="cd06223">
    <property type="entry name" value="PRTases_typeI"/>
    <property type="match status" value="1"/>
</dbReference>
<evidence type="ECO:0000256" key="4">
    <source>
        <dbReference type="ARBA" id="ARBA00022676"/>
    </source>
</evidence>
<dbReference type="UniPathway" id="UPA00070">
    <property type="reaction ID" value="UER00119"/>
</dbReference>
<evidence type="ECO:0000313" key="10">
    <source>
        <dbReference type="EMBL" id="QHT25823.1"/>
    </source>
</evidence>
<accession>A0A6C0EBQ2</accession>
<reference evidence="10" key="1">
    <citation type="journal article" date="2020" name="Nature">
        <title>Giant virus diversity and host interactions through global metagenomics.</title>
        <authorList>
            <person name="Schulz F."/>
            <person name="Roux S."/>
            <person name="Paez-Espino D."/>
            <person name="Jungbluth S."/>
            <person name="Walsh D.A."/>
            <person name="Denef V.J."/>
            <person name="McMahon K.D."/>
            <person name="Konstantinidis K.T."/>
            <person name="Eloe-Fadrosh E.A."/>
            <person name="Kyrpides N.C."/>
            <person name="Woyke T."/>
        </authorList>
    </citation>
    <scope>NUCLEOTIDE SEQUENCE</scope>
    <source>
        <strain evidence="10">GVMAG-M-3300023179-27</strain>
    </source>
</reference>
<dbReference type="GO" id="GO:0004590">
    <property type="term" value="F:orotidine-5'-phosphate decarboxylase activity"/>
    <property type="evidence" value="ECO:0007669"/>
    <property type="project" value="InterPro"/>
</dbReference>
<keyword evidence="5" id="KW-0808">Transferase</keyword>